<comment type="caution">
    <text evidence="2">The sequence shown here is derived from an EMBL/GenBank/DDBJ whole genome shotgun (WGS) entry which is preliminary data.</text>
</comment>
<name>A0A5J4UPA9_9EUKA</name>
<feature type="compositionally biased region" description="Polar residues" evidence="1">
    <location>
        <begin position="128"/>
        <end position="142"/>
    </location>
</feature>
<dbReference type="Proteomes" id="UP000324800">
    <property type="component" value="Unassembled WGS sequence"/>
</dbReference>
<dbReference type="EMBL" id="SNRW01013743">
    <property type="protein sequence ID" value="KAA6372268.1"/>
    <property type="molecule type" value="Genomic_DNA"/>
</dbReference>
<protein>
    <submittedName>
        <fullName evidence="2">Uncharacterized protein</fullName>
    </submittedName>
</protein>
<gene>
    <name evidence="2" type="ORF">EZS28_032206</name>
</gene>
<feature type="region of interest" description="Disordered" evidence="1">
    <location>
        <begin position="128"/>
        <end position="162"/>
    </location>
</feature>
<reference evidence="2 3" key="1">
    <citation type="submission" date="2019-03" db="EMBL/GenBank/DDBJ databases">
        <title>Single cell metagenomics reveals metabolic interactions within the superorganism composed of flagellate Streblomastix strix and complex community of Bacteroidetes bacteria on its surface.</title>
        <authorList>
            <person name="Treitli S.C."/>
            <person name="Kolisko M."/>
            <person name="Husnik F."/>
            <person name="Keeling P."/>
            <person name="Hampl V."/>
        </authorList>
    </citation>
    <scope>NUCLEOTIDE SEQUENCE [LARGE SCALE GENOMIC DNA]</scope>
    <source>
        <strain evidence="2">ST1C</strain>
    </source>
</reference>
<dbReference type="AlphaFoldDB" id="A0A5J4UPA9"/>
<evidence type="ECO:0000256" key="1">
    <source>
        <dbReference type="SAM" id="MobiDB-lite"/>
    </source>
</evidence>
<evidence type="ECO:0000313" key="3">
    <source>
        <dbReference type="Proteomes" id="UP000324800"/>
    </source>
</evidence>
<evidence type="ECO:0000313" key="2">
    <source>
        <dbReference type="EMBL" id="KAA6372268.1"/>
    </source>
</evidence>
<proteinExistence type="predicted"/>
<organism evidence="2 3">
    <name type="scientific">Streblomastix strix</name>
    <dbReference type="NCBI Taxonomy" id="222440"/>
    <lineage>
        <taxon>Eukaryota</taxon>
        <taxon>Metamonada</taxon>
        <taxon>Preaxostyla</taxon>
        <taxon>Oxymonadida</taxon>
        <taxon>Streblomastigidae</taxon>
        <taxon>Streblomastix</taxon>
    </lineage>
</organism>
<sequence>MTQEEAYKLLIIRPIPKHCAKVYTKTSMDKTEPCSLHFVEDNLDVLQFDRILEEHVKEDGNSYLDPDFFFLQDYDLKLKSRITAIENMFFLLKKRVRDRNIRNMELFKEVIKEEYEVQRGSCQQMGVEETQISVSHNDLQPPNSGPRGQSAPEQGPTGIYTP</sequence>
<accession>A0A5J4UPA9</accession>